<dbReference type="Pfam" id="PF01370">
    <property type="entry name" value="Epimerase"/>
    <property type="match status" value="1"/>
</dbReference>
<dbReference type="InterPro" id="IPR036291">
    <property type="entry name" value="NAD(P)-bd_dom_sf"/>
</dbReference>
<dbReference type="SUPFAM" id="SSF53474">
    <property type="entry name" value="alpha/beta-Hydrolases"/>
    <property type="match status" value="1"/>
</dbReference>
<dbReference type="AlphaFoldDB" id="A0A5N5ZZQ7"/>
<dbReference type="PANTHER" id="PTHR48079:SF6">
    <property type="entry name" value="NAD(P)-BINDING DOMAIN-CONTAINING PROTEIN-RELATED"/>
    <property type="match status" value="1"/>
</dbReference>
<evidence type="ECO:0000259" key="1">
    <source>
        <dbReference type="Pfam" id="PF00561"/>
    </source>
</evidence>
<dbReference type="Gene3D" id="3.40.50.1820">
    <property type="entry name" value="alpha/beta hydrolase"/>
    <property type="match status" value="1"/>
</dbReference>
<dbReference type="SUPFAM" id="SSF51735">
    <property type="entry name" value="NAD(P)-binding Rossmann-fold domains"/>
    <property type="match status" value="1"/>
</dbReference>
<evidence type="ECO:0000259" key="2">
    <source>
        <dbReference type="Pfam" id="PF01370"/>
    </source>
</evidence>
<dbReference type="GO" id="GO:0004029">
    <property type="term" value="F:aldehyde dehydrogenase (NAD+) activity"/>
    <property type="evidence" value="ECO:0007669"/>
    <property type="project" value="TreeGrafter"/>
</dbReference>
<evidence type="ECO:0000313" key="4">
    <source>
        <dbReference type="Proteomes" id="UP000314251"/>
    </source>
</evidence>
<comment type="caution">
    <text evidence="3">The sequence shown here is derived from an EMBL/GenBank/DDBJ whole genome shotgun (WGS) entry which is preliminary data.</text>
</comment>
<dbReference type="InterPro" id="IPR001509">
    <property type="entry name" value="Epimerase_deHydtase"/>
</dbReference>
<evidence type="ECO:0000313" key="3">
    <source>
        <dbReference type="EMBL" id="KAB8161259.1"/>
    </source>
</evidence>
<dbReference type="Pfam" id="PF00561">
    <property type="entry name" value="Abhydrolase_1"/>
    <property type="match status" value="1"/>
</dbReference>
<accession>A0A5N5ZZQ7</accession>
<dbReference type="InterPro" id="IPR000073">
    <property type="entry name" value="AB_hydrolase_1"/>
</dbReference>
<dbReference type="EMBL" id="VDLY02000020">
    <property type="protein sequence ID" value="KAB8161259.1"/>
    <property type="molecule type" value="Genomic_DNA"/>
</dbReference>
<dbReference type="PANTHER" id="PTHR48079">
    <property type="entry name" value="PROTEIN YEEZ"/>
    <property type="match status" value="1"/>
</dbReference>
<sequence>MDAIVFGATGLIGRSLVAELLGRGQRVAAAVRRDTLTPWLRSRGVEVGGLAVVTADVTRPLPDLPAARDVYNAAGRYAFGLGVNEARATNVAGALRVLDWAAELPGLRRLTHLSGYRVGGADDGAPDVARLGAYEASKIEGDRAVRARAEERGVPLSIVNPGVVIGAGQHIGLAALVADLWNGRLPALPGGRDTWVPIVTVEHLARFLAAVPAFAPAGEHHWVLDDGTPPLPELIRLVAAHTGVRAPQRSVPVGLLRRLPRRLTGADPETLSFLATDRYPTDSARALAARAGLAAPPAAEALRAWADDQIAERFGAASPWLRPYGFHSVAGARTWVLGERRRPAHVLLPGPPFNADVWAPLAARLPGPVLAADLPGLGRSAPAAGGTDAWLADLLAPVAGRPTLVAHSAACGPALRFAVEHPKRVGQLVLVAPSFLLAPASRPARSALAAAVARRMSAARLARALGVPEGPEVEGAVADLRRPGVARRVAAALRADAQRRGLWRQLLDRVRVPVRIVLGAADPAVVTVDHPVTEIAGAGHHLPLTHPALLADILNEQRRPAR</sequence>
<protein>
    <submittedName>
        <fullName evidence="3">NAD-dependent epimerase/dehydratase family protein</fullName>
    </submittedName>
</protein>
<dbReference type="InterPro" id="IPR051783">
    <property type="entry name" value="NAD(P)-dependent_oxidoreduct"/>
</dbReference>
<dbReference type="InterPro" id="IPR029058">
    <property type="entry name" value="AB_hydrolase_fold"/>
</dbReference>
<feature type="domain" description="NAD-dependent epimerase/dehydratase" evidence="2">
    <location>
        <begin position="4"/>
        <end position="211"/>
    </location>
</feature>
<dbReference type="Proteomes" id="UP000314251">
    <property type="component" value="Unassembled WGS sequence"/>
</dbReference>
<organism evidence="3 4">
    <name type="scientific">Streptomyces mimosae</name>
    <dbReference type="NCBI Taxonomy" id="2586635"/>
    <lineage>
        <taxon>Bacteria</taxon>
        <taxon>Bacillati</taxon>
        <taxon>Actinomycetota</taxon>
        <taxon>Actinomycetes</taxon>
        <taxon>Kitasatosporales</taxon>
        <taxon>Streptomycetaceae</taxon>
        <taxon>Streptomyces</taxon>
    </lineage>
</organism>
<name>A0A5N5ZZQ7_9ACTN</name>
<proteinExistence type="predicted"/>
<dbReference type="GO" id="GO:0005737">
    <property type="term" value="C:cytoplasm"/>
    <property type="evidence" value="ECO:0007669"/>
    <property type="project" value="TreeGrafter"/>
</dbReference>
<feature type="domain" description="AB hydrolase-1" evidence="1">
    <location>
        <begin position="346"/>
        <end position="446"/>
    </location>
</feature>
<dbReference type="OrthoDB" id="5241256at2"/>
<gene>
    <name evidence="3" type="ORF">FH607_025825</name>
</gene>
<dbReference type="RefSeq" id="WP_139673350.1">
    <property type="nucleotide sequence ID" value="NZ_VDLY02000020.1"/>
</dbReference>
<reference evidence="3" key="1">
    <citation type="submission" date="2019-10" db="EMBL/GenBank/DDBJ databases">
        <title>Nonomuraea sp. nov., isolated from Phyllanthus amarus.</title>
        <authorList>
            <person name="Klykleung N."/>
            <person name="Tanasupawat S."/>
        </authorList>
    </citation>
    <scope>NUCLEOTIDE SEQUENCE [LARGE SCALE GENOMIC DNA]</scope>
    <source>
        <strain evidence="3">3MP-10</strain>
    </source>
</reference>
<dbReference type="Gene3D" id="3.40.50.720">
    <property type="entry name" value="NAD(P)-binding Rossmann-like Domain"/>
    <property type="match status" value="1"/>
</dbReference>
<keyword evidence="4" id="KW-1185">Reference proteome</keyword>